<reference evidence="1" key="1">
    <citation type="submission" date="2020-06" db="EMBL/GenBank/DDBJ databases">
        <authorList>
            <consortium name="Plant Systems Biology data submission"/>
        </authorList>
    </citation>
    <scope>NUCLEOTIDE SEQUENCE</scope>
    <source>
        <strain evidence="1">D6</strain>
    </source>
</reference>
<dbReference type="Proteomes" id="UP001153069">
    <property type="component" value="Unassembled WGS sequence"/>
</dbReference>
<sequence length="1008" mass="112892">MDDLQQTSKAVIAAAAEIITLRPYRNGSPLKIMRIKATREGTGDKKGRKRRAKGHLLEALISHLGLSAEETTTILRSLAARRELRFMKQRDCGLTISQCAALMLYLPVTARGLERLQRFVKWALPNSLGPSFLPSSLRKNLAKFSMDTFDLKLGFELVALEIGGSTRNRRCLHVWIREPAVAIQRLVQSALVAAKFERSLVFSNHIDELVVIQGSDRGGDITANLVRIGNRSGGNASQHCLPLSFYELGKESYFNLRQTIFNPHKPTRNFLIGLLEKNYHMITVTISNESGAVMDAQCSMLRFVVPSMSSGHRISLTRHPEDETAPIRAENQERALPPTVHIIDATDEESLRGSHDIASLSIQMIVSSAEEDDDIVHRGFILRNCLGRILLTEFFSEHLLAATEDTLSFNCLLVRGLTSDDIKCNTTLMGQGTASVMHPCTICVAGKKEFASYLTKPQDEQPANRAGDFANPKLYEDFVEAAKGRVDWVRNNSTGQAKTMKQKYLSVVFEPLLYTPPEANSCSDMHVSSGLLTHCTQRMLVHLAEIDKLTGWLDGLTAKLDNARVFINATKSSSEKLRKQDTKLVHDIQAAQLMGSAQISKQLEAEREILSLELMAVTKSRDAAKLFIEKGNDFVQGVAKKTKSRIMGPATYAFRKAYEVDGRVAFRVENSGFELSNADGIRVLERADKIINRMHKVFANNHNLVQLQKSVDTLMEKFALMTKLLYGMSVMMKSQRKWTTEACDEFESAARQYGEQWIAFTTTGEGGSDEATIFNKLHVLVTHLPQFVRQHGMLGRCSEEGFESSHKCIESVRKPLACMTSTEDRAHTIYRRTMLQSRPEIERTFAGINECFTQQRRGPYRNKDRSKMKTADEAPAAKEFGHISLPKGFTQSINGYVIKEDWKECFEFVCFSRVPAYWTSVFAEDGSLGYHVNKKGCIGQQHCMDTVAPTPKISEARPIVGKIVALLLLQWTQTSKLGTVKQQMLSRVLLVESYSLYSEDNDVNTMVG</sequence>
<keyword evidence="2" id="KW-1185">Reference proteome</keyword>
<evidence type="ECO:0000313" key="2">
    <source>
        <dbReference type="Proteomes" id="UP001153069"/>
    </source>
</evidence>
<comment type="caution">
    <text evidence="1">The sequence shown here is derived from an EMBL/GenBank/DDBJ whole genome shotgun (WGS) entry which is preliminary data.</text>
</comment>
<proteinExistence type="predicted"/>
<protein>
    <submittedName>
        <fullName evidence="1">Uncharacterized protein</fullName>
    </submittedName>
</protein>
<dbReference type="EMBL" id="CAICTM010001035">
    <property type="protein sequence ID" value="CAB9519683.1"/>
    <property type="molecule type" value="Genomic_DNA"/>
</dbReference>
<evidence type="ECO:0000313" key="1">
    <source>
        <dbReference type="EMBL" id="CAB9519683.1"/>
    </source>
</evidence>
<gene>
    <name evidence="1" type="ORF">SEMRO_1037_G234110.1</name>
</gene>
<name>A0A9N8HLJ7_9STRA</name>
<organism evidence="1 2">
    <name type="scientific">Seminavis robusta</name>
    <dbReference type="NCBI Taxonomy" id="568900"/>
    <lineage>
        <taxon>Eukaryota</taxon>
        <taxon>Sar</taxon>
        <taxon>Stramenopiles</taxon>
        <taxon>Ochrophyta</taxon>
        <taxon>Bacillariophyta</taxon>
        <taxon>Bacillariophyceae</taxon>
        <taxon>Bacillariophycidae</taxon>
        <taxon>Naviculales</taxon>
        <taxon>Naviculaceae</taxon>
        <taxon>Seminavis</taxon>
    </lineage>
</organism>
<accession>A0A9N8HLJ7</accession>
<dbReference type="AlphaFoldDB" id="A0A9N8HLJ7"/>